<organism evidence="2 3">
    <name type="scientific">Lichenibacterium minor</name>
    <dbReference type="NCBI Taxonomy" id="2316528"/>
    <lineage>
        <taxon>Bacteria</taxon>
        <taxon>Pseudomonadati</taxon>
        <taxon>Pseudomonadota</taxon>
        <taxon>Alphaproteobacteria</taxon>
        <taxon>Hyphomicrobiales</taxon>
        <taxon>Lichenihabitantaceae</taxon>
        <taxon>Lichenibacterium</taxon>
    </lineage>
</organism>
<gene>
    <name evidence="2" type="ORF">D3273_14575</name>
</gene>
<dbReference type="InterPro" id="IPR021647">
    <property type="entry name" value="CusF_Ec"/>
</dbReference>
<feature type="chain" id="PRO_5020384657" evidence="1">
    <location>
        <begin position="24"/>
        <end position="96"/>
    </location>
</feature>
<dbReference type="AlphaFoldDB" id="A0A4Q2U8N3"/>
<reference evidence="2 3" key="1">
    <citation type="submission" date="2018-12" db="EMBL/GenBank/DDBJ databases">
        <authorList>
            <person name="Grouzdev D.S."/>
            <person name="Krutkina M.S."/>
        </authorList>
    </citation>
    <scope>NUCLEOTIDE SEQUENCE [LARGE SCALE GENOMIC DNA]</scope>
    <source>
        <strain evidence="2 3">RmlP026</strain>
    </source>
</reference>
<name>A0A4Q2U8N3_9HYPH</name>
<dbReference type="InterPro" id="IPR042230">
    <property type="entry name" value="CusF_sf"/>
</dbReference>
<evidence type="ECO:0000313" key="3">
    <source>
        <dbReference type="Proteomes" id="UP000290759"/>
    </source>
</evidence>
<keyword evidence="1" id="KW-0732">Signal</keyword>
<dbReference type="EMBL" id="QYBB01000015">
    <property type="protein sequence ID" value="RYC31336.1"/>
    <property type="molecule type" value="Genomic_DNA"/>
</dbReference>
<dbReference type="RefSeq" id="WP_129227619.1">
    <property type="nucleotide sequence ID" value="NZ_QYBB01000015.1"/>
</dbReference>
<dbReference type="Gene3D" id="2.40.50.320">
    <property type="entry name" value="Copper binding periplasmic protein CusF"/>
    <property type="match status" value="1"/>
</dbReference>
<protein>
    <submittedName>
        <fullName evidence="2">Copper-binding protein</fullName>
    </submittedName>
</protein>
<dbReference type="OrthoDB" id="7371803at2"/>
<reference evidence="2 3" key="2">
    <citation type="submission" date="2019-02" db="EMBL/GenBank/DDBJ databases">
        <title>'Lichenibacterium ramalinii' gen. nov. sp. nov., 'Lichenibacterium minor' gen. nov. sp. nov.</title>
        <authorList>
            <person name="Pankratov T."/>
        </authorList>
    </citation>
    <scope>NUCLEOTIDE SEQUENCE [LARGE SCALE GENOMIC DNA]</scope>
    <source>
        <strain evidence="2 3">RmlP026</strain>
    </source>
</reference>
<comment type="caution">
    <text evidence="2">The sequence shown here is derived from an EMBL/GenBank/DDBJ whole genome shotgun (WGS) entry which is preliminary data.</text>
</comment>
<dbReference type="Proteomes" id="UP000290759">
    <property type="component" value="Unassembled WGS sequence"/>
</dbReference>
<accession>A0A4Q2U8N3</accession>
<proteinExistence type="predicted"/>
<dbReference type="Pfam" id="PF11604">
    <property type="entry name" value="CusF_Ec"/>
    <property type="match status" value="1"/>
</dbReference>
<evidence type="ECO:0000256" key="1">
    <source>
        <dbReference type="SAM" id="SignalP"/>
    </source>
</evidence>
<evidence type="ECO:0000313" key="2">
    <source>
        <dbReference type="EMBL" id="RYC31336.1"/>
    </source>
</evidence>
<feature type="signal peptide" evidence="1">
    <location>
        <begin position="1"/>
        <end position="23"/>
    </location>
</feature>
<keyword evidence="3" id="KW-1185">Reference proteome</keyword>
<sequence length="96" mass="10018">MNRISTTLVALAAVLGFAGAALAATVNGDVQKVDAATGKVTLKHGPIPALDMGDMTMVYTAKDPAMLKGLKAGDKVRFDPAEVDSKYVVTKIERAK</sequence>